<dbReference type="Gene3D" id="3.20.20.140">
    <property type="entry name" value="Metal-dependent hydrolases"/>
    <property type="match status" value="1"/>
</dbReference>
<dbReference type="InterPro" id="IPR032466">
    <property type="entry name" value="Metal_Hydrolase"/>
</dbReference>
<dbReference type="GO" id="GO:0016787">
    <property type="term" value="F:hydrolase activity"/>
    <property type="evidence" value="ECO:0007669"/>
    <property type="project" value="UniProtKB-KW"/>
</dbReference>
<dbReference type="InterPro" id="IPR052350">
    <property type="entry name" value="Metallo-dep_Lactonases"/>
</dbReference>
<protein>
    <submittedName>
        <fullName evidence="3">Amidohydrolase</fullName>
    </submittedName>
</protein>
<keyword evidence="3" id="KW-0378">Hydrolase</keyword>
<gene>
    <name evidence="3" type="ORF">VE25_03315</name>
</gene>
<feature type="domain" description="Amidohydrolase-related" evidence="2">
    <location>
        <begin position="5"/>
        <end position="273"/>
    </location>
</feature>
<evidence type="ECO:0000313" key="4">
    <source>
        <dbReference type="Proteomes" id="UP000033632"/>
    </source>
</evidence>
<sequence length="277" mass="31055">MRILDTHLHLVYPDRFSYPWLENAPAINKPWPVDAYFAEAEALGIESALHMEVDVAEKDMLAETRFVATVHPRVIGAIAACRPENTDFPAFLDVLAAMPQVRGLRRILHEVPDELSQTPLFAENIRRLAVHRLSFDLCLRADQLPIGMALVDQAPDVQFILDHCGGPDVAGKGLDPWRSYIAEFARRPNVAAKISGIVAYANPDWTVDDLRPFAEHVIESFGWDRVVWGSDHPVCTKTANLTRWVEATRQIIAGASADEQAKLLHRNAEHFYRVGGH</sequence>
<accession>A0A0F5FW73</accession>
<comment type="similarity">
    <text evidence="1">Belongs to the metallo-dependent hydrolases superfamily.</text>
</comment>
<name>A0A0F5FW73_9HYPH</name>
<dbReference type="Proteomes" id="UP000033632">
    <property type="component" value="Unassembled WGS sequence"/>
</dbReference>
<dbReference type="AlphaFoldDB" id="A0A0F5FW73"/>
<dbReference type="PATRIC" id="fig|443610.3.peg.3142"/>
<keyword evidence="4" id="KW-1185">Reference proteome</keyword>
<dbReference type="STRING" id="443610.VE25_03315"/>
<dbReference type="EMBL" id="JZEX01000046">
    <property type="protein sequence ID" value="KKB13126.1"/>
    <property type="molecule type" value="Genomic_DNA"/>
</dbReference>
<dbReference type="OrthoDB" id="9787654at2"/>
<organism evidence="3 4">
    <name type="scientific">Devosia geojensis</name>
    <dbReference type="NCBI Taxonomy" id="443610"/>
    <lineage>
        <taxon>Bacteria</taxon>
        <taxon>Pseudomonadati</taxon>
        <taxon>Pseudomonadota</taxon>
        <taxon>Alphaproteobacteria</taxon>
        <taxon>Hyphomicrobiales</taxon>
        <taxon>Devosiaceae</taxon>
        <taxon>Devosia</taxon>
    </lineage>
</organism>
<dbReference type="Pfam" id="PF04909">
    <property type="entry name" value="Amidohydro_2"/>
    <property type="match status" value="1"/>
</dbReference>
<dbReference type="RefSeq" id="WP_046107167.1">
    <property type="nucleotide sequence ID" value="NZ_JZEX01000046.1"/>
</dbReference>
<evidence type="ECO:0000259" key="2">
    <source>
        <dbReference type="Pfam" id="PF04909"/>
    </source>
</evidence>
<comment type="caution">
    <text evidence="3">The sequence shown here is derived from an EMBL/GenBank/DDBJ whole genome shotgun (WGS) entry which is preliminary data.</text>
</comment>
<evidence type="ECO:0000256" key="1">
    <source>
        <dbReference type="ARBA" id="ARBA00038310"/>
    </source>
</evidence>
<dbReference type="PANTHER" id="PTHR43569:SF2">
    <property type="entry name" value="AMIDOHYDROLASE-RELATED DOMAIN-CONTAINING PROTEIN"/>
    <property type="match status" value="1"/>
</dbReference>
<dbReference type="InterPro" id="IPR006680">
    <property type="entry name" value="Amidohydro-rel"/>
</dbReference>
<proteinExistence type="inferred from homology"/>
<reference evidence="3 4" key="1">
    <citation type="submission" date="2015-03" db="EMBL/GenBank/DDBJ databases">
        <authorList>
            <person name="Hassan Y.I."/>
            <person name="Lepp D."/>
            <person name="Li X.-Z."/>
            <person name="Zhou T."/>
        </authorList>
    </citation>
    <scope>NUCLEOTIDE SEQUENCE [LARGE SCALE GENOMIC DNA]</scope>
    <source>
        <strain evidence="3 4">BD-c194</strain>
    </source>
</reference>
<dbReference type="PANTHER" id="PTHR43569">
    <property type="entry name" value="AMIDOHYDROLASE"/>
    <property type="match status" value="1"/>
</dbReference>
<evidence type="ECO:0000313" key="3">
    <source>
        <dbReference type="EMBL" id="KKB13126.1"/>
    </source>
</evidence>
<dbReference type="SUPFAM" id="SSF51556">
    <property type="entry name" value="Metallo-dependent hydrolases"/>
    <property type="match status" value="1"/>
</dbReference>